<name>A0ACB0ZVT5_MELEN</name>
<dbReference type="Proteomes" id="UP001497535">
    <property type="component" value="Unassembled WGS sequence"/>
</dbReference>
<comment type="caution">
    <text evidence="1">The sequence shown here is derived from an EMBL/GenBank/DDBJ whole genome shotgun (WGS) entry which is preliminary data.</text>
</comment>
<dbReference type="EMBL" id="CAVMJV010000049">
    <property type="protein sequence ID" value="CAK5082993.1"/>
    <property type="molecule type" value="Genomic_DNA"/>
</dbReference>
<evidence type="ECO:0000313" key="2">
    <source>
        <dbReference type="Proteomes" id="UP001497535"/>
    </source>
</evidence>
<proteinExistence type="predicted"/>
<keyword evidence="2" id="KW-1185">Reference proteome</keyword>
<protein>
    <submittedName>
        <fullName evidence="1">Uncharacterized protein</fullName>
    </submittedName>
</protein>
<organism evidence="1 2">
    <name type="scientific">Meloidogyne enterolobii</name>
    <name type="common">Root-knot nematode worm</name>
    <name type="synonym">Meloidogyne mayaguensis</name>
    <dbReference type="NCBI Taxonomy" id="390850"/>
    <lineage>
        <taxon>Eukaryota</taxon>
        <taxon>Metazoa</taxon>
        <taxon>Ecdysozoa</taxon>
        <taxon>Nematoda</taxon>
        <taxon>Chromadorea</taxon>
        <taxon>Rhabditida</taxon>
        <taxon>Tylenchina</taxon>
        <taxon>Tylenchomorpha</taxon>
        <taxon>Tylenchoidea</taxon>
        <taxon>Meloidogynidae</taxon>
        <taxon>Meloidogyninae</taxon>
        <taxon>Meloidogyne</taxon>
    </lineage>
</organism>
<evidence type="ECO:0000313" key="1">
    <source>
        <dbReference type="EMBL" id="CAK5082993.1"/>
    </source>
</evidence>
<gene>
    <name evidence="1" type="ORF">MENTE1834_LOCUS30301</name>
</gene>
<sequence>MCTDIAVPGPFYATFDHHFTFLDEDGQISVWRDLRTDSSDKCVLSILVDREGEGRNFDFIGVKIDEYLLTRFGLNEENILIRKTFYEIPKCAC</sequence>
<reference evidence="1" key="1">
    <citation type="submission" date="2023-11" db="EMBL/GenBank/DDBJ databases">
        <authorList>
            <person name="Poullet M."/>
        </authorList>
    </citation>
    <scope>NUCLEOTIDE SEQUENCE</scope>
    <source>
        <strain evidence="1">E1834</strain>
    </source>
</reference>
<accession>A0ACB0ZVT5</accession>